<accession>A0A0P7BLF9</accession>
<gene>
    <name evidence="2" type="ORF">AK830_g5322</name>
</gene>
<evidence type="ECO:0000313" key="3">
    <source>
        <dbReference type="Proteomes" id="UP000050424"/>
    </source>
</evidence>
<reference evidence="2 3" key="1">
    <citation type="submission" date="2015-09" db="EMBL/GenBank/DDBJ databases">
        <title>Draft genome of a European isolate of the apple canker pathogen Neonectria ditissima.</title>
        <authorList>
            <person name="Gomez-Cortecero A."/>
            <person name="Harrison R.J."/>
            <person name="Armitage A.D."/>
        </authorList>
    </citation>
    <scope>NUCLEOTIDE SEQUENCE [LARGE SCALE GENOMIC DNA]</scope>
    <source>
        <strain evidence="2 3">R09/05</strain>
    </source>
</reference>
<feature type="compositionally biased region" description="Polar residues" evidence="1">
    <location>
        <begin position="119"/>
        <end position="132"/>
    </location>
</feature>
<dbReference type="OrthoDB" id="5578329at2759"/>
<dbReference type="Pfam" id="PF05032">
    <property type="entry name" value="Spo12"/>
    <property type="match status" value="1"/>
</dbReference>
<keyword evidence="3" id="KW-1185">Reference proteome</keyword>
<comment type="caution">
    <text evidence="2">The sequence shown here is derived from an EMBL/GenBank/DDBJ whole genome shotgun (WGS) entry which is preliminary data.</text>
</comment>
<dbReference type="EMBL" id="LKCW01000068">
    <property type="protein sequence ID" value="KPM41250.1"/>
    <property type="molecule type" value="Genomic_DNA"/>
</dbReference>
<dbReference type="InterPro" id="IPR007727">
    <property type="entry name" value="Spo12"/>
</dbReference>
<dbReference type="Proteomes" id="UP000050424">
    <property type="component" value="Unassembled WGS sequence"/>
</dbReference>
<evidence type="ECO:0000256" key="1">
    <source>
        <dbReference type="SAM" id="MobiDB-lite"/>
    </source>
</evidence>
<dbReference type="AlphaFoldDB" id="A0A0P7BLF9"/>
<protein>
    <recommendedName>
        <fullName evidence="4">Spo12-like protein</fullName>
    </recommendedName>
</protein>
<sequence length="132" mass="14498">MSTKVLADKDANAAMADQQVFGKDVKSMEYHRQVLQSKIAEDDTYVPARRDADQGTRLRERPSLTLYARSNKYISPSDNIMSPCTAKINALRNKHASKAKPKSLFAQASAKKLQGENPLGTTPAASAKSFQL</sequence>
<evidence type="ECO:0000313" key="2">
    <source>
        <dbReference type="EMBL" id="KPM41250.1"/>
    </source>
</evidence>
<dbReference type="STRING" id="78410.A0A0P7BLF9"/>
<evidence type="ECO:0008006" key="4">
    <source>
        <dbReference type="Google" id="ProtNLM"/>
    </source>
</evidence>
<feature type="region of interest" description="Disordered" evidence="1">
    <location>
        <begin position="95"/>
        <end position="132"/>
    </location>
</feature>
<name>A0A0P7BLF9_9HYPO</name>
<organism evidence="2 3">
    <name type="scientific">Neonectria ditissima</name>
    <dbReference type="NCBI Taxonomy" id="78410"/>
    <lineage>
        <taxon>Eukaryota</taxon>
        <taxon>Fungi</taxon>
        <taxon>Dikarya</taxon>
        <taxon>Ascomycota</taxon>
        <taxon>Pezizomycotina</taxon>
        <taxon>Sordariomycetes</taxon>
        <taxon>Hypocreomycetidae</taxon>
        <taxon>Hypocreales</taxon>
        <taxon>Nectriaceae</taxon>
        <taxon>Neonectria</taxon>
    </lineage>
</organism>
<proteinExistence type="predicted"/>